<evidence type="ECO:0000256" key="4">
    <source>
        <dbReference type="ARBA" id="ARBA00022777"/>
    </source>
</evidence>
<evidence type="ECO:0000256" key="6">
    <source>
        <dbReference type="ARBA" id="ARBA00043149"/>
    </source>
</evidence>
<evidence type="ECO:0000313" key="11">
    <source>
        <dbReference type="Proteomes" id="UP000637628"/>
    </source>
</evidence>
<dbReference type="Pfam" id="PF00370">
    <property type="entry name" value="FGGY_N"/>
    <property type="match status" value="2"/>
</dbReference>
<evidence type="ECO:0000256" key="1">
    <source>
        <dbReference type="ARBA" id="ARBA00009156"/>
    </source>
</evidence>
<keyword evidence="4 7" id="KW-0418">Kinase</keyword>
<feature type="domain" description="Carbohydrate kinase FGGY C-terminal" evidence="9">
    <location>
        <begin position="279"/>
        <end position="449"/>
    </location>
</feature>
<dbReference type="Gene3D" id="3.30.420.40">
    <property type="match status" value="2"/>
</dbReference>
<dbReference type="PANTHER" id="PTHR10196:SF69">
    <property type="entry name" value="GLYCEROL KINASE"/>
    <property type="match status" value="1"/>
</dbReference>
<evidence type="ECO:0000313" key="10">
    <source>
        <dbReference type="EMBL" id="GIE01077.1"/>
    </source>
</evidence>
<name>A0ABQ3YU20_9ACTN</name>
<dbReference type="Proteomes" id="UP000637628">
    <property type="component" value="Unassembled WGS sequence"/>
</dbReference>
<gene>
    <name evidence="10" type="ORF">Adu01nite_24270</name>
</gene>
<keyword evidence="11" id="KW-1185">Reference proteome</keyword>
<comment type="caution">
    <text evidence="10">The sequence shown here is derived from an EMBL/GenBank/DDBJ whole genome shotgun (WGS) entry which is preliminary data.</text>
</comment>
<evidence type="ECO:0000256" key="5">
    <source>
        <dbReference type="ARBA" id="ARBA00022840"/>
    </source>
</evidence>
<reference evidence="10 11" key="1">
    <citation type="submission" date="2021-01" db="EMBL/GenBank/DDBJ databases">
        <title>Whole genome shotgun sequence of Actinoplanes durhamensis NBRC 14914.</title>
        <authorList>
            <person name="Komaki H."/>
            <person name="Tamura T."/>
        </authorList>
    </citation>
    <scope>NUCLEOTIDE SEQUENCE [LARGE SCALE GENOMIC DNA]</scope>
    <source>
        <strain evidence="10 11">NBRC 14914</strain>
    </source>
</reference>
<sequence length="492" mass="50659">MAEQLVLAIDQGTSATKCLLVDAAGAVVREASAPVPIRYPRPGWVEQDAGEILDSVLAAAAQCLDGVPRGAVRAVGFSTQRESAVVWDRHTGLPAGPVLGWQDQRAVGICEDLRAKGNAAAVRAISGLPLDPMFSAAKLRWLLDPSSGPDGGGGRGDGGRGDAWIAAASGRGDLPGRGRLAVGTVDSWLLFALTGSHQIEVGNASRTQLLDVRAGRWSDELLDLFGIPSSVLPEITPSSGELGTIGQRGGALAGLPVTAVLGDSHAALYAHGAGDGDVKATYGTGSSVMRLGEVDGDAVCLTVAWNDKLAAEGNIRSSGATVAWLAAFLGTTPEQIAKMALSAASDGVHLVPAFGGLAAPWWDDTAVGLISGLTLGTRPEQLARAAVESIAHQVTDVLDAMGGAERILADGGAAENDHLMQIQADLAGMPVHRARTANLSALGAAYLAGGIERPLDYHEFAPRPSDPAVRHAWREALDRARTPSARTPSARS</sequence>
<dbReference type="InterPro" id="IPR000577">
    <property type="entry name" value="Carb_kinase_FGGY"/>
</dbReference>
<dbReference type="SUPFAM" id="SSF53067">
    <property type="entry name" value="Actin-like ATPase domain"/>
    <property type="match status" value="3"/>
</dbReference>
<evidence type="ECO:0000259" key="9">
    <source>
        <dbReference type="Pfam" id="PF02782"/>
    </source>
</evidence>
<evidence type="ECO:0000256" key="2">
    <source>
        <dbReference type="ARBA" id="ARBA00022679"/>
    </source>
</evidence>
<keyword evidence="2 7" id="KW-0808">Transferase</keyword>
<dbReference type="PANTHER" id="PTHR10196">
    <property type="entry name" value="SUGAR KINASE"/>
    <property type="match status" value="1"/>
</dbReference>
<keyword evidence="3" id="KW-0547">Nucleotide-binding</keyword>
<evidence type="ECO:0000259" key="8">
    <source>
        <dbReference type="Pfam" id="PF00370"/>
    </source>
</evidence>
<feature type="domain" description="Carbohydrate kinase FGGY N-terminal" evidence="8">
    <location>
        <begin position="6"/>
        <end position="144"/>
    </location>
</feature>
<dbReference type="PROSITE" id="PS00445">
    <property type="entry name" value="FGGY_KINASES_2"/>
    <property type="match status" value="1"/>
</dbReference>
<dbReference type="InterPro" id="IPR018483">
    <property type="entry name" value="Carb_kinase_FGGY_CS"/>
</dbReference>
<dbReference type="GO" id="GO:0016301">
    <property type="term" value="F:kinase activity"/>
    <property type="evidence" value="ECO:0007669"/>
    <property type="project" value="UniProtKB-KW"/>
</dbReference>
<protein>
    <recommendedName>
        <fullName evidence="6">ATP:glycerol 3-phosphotransferase</fullName>
    </recommendedName>
</protein>
<dbReference type="Pfam" id="PF02782">
    <property type="entry name" value="FGGY_C"/>
    <property type="match status" value="1"/>
</dbReference>
<dbReference type="EMBL" id="BOML01000020">
    <property type="protein sequence ID" value="GIE01077.1"/>
    <property type="molecule type" value="Genomic_DNA"/>
</dbReference>
<evidence type="ECO:0000256" key="3">
    <source>
        <dbReference type="ARBA" id="ARBA00022741"/>
    </source>
</evidence>
<proteinExistence type="inferred from homology"/>
<dbReference type="InterPro" id="IPR018484">
    <property type="entry name" value="FGGY_N"/>
</dbReference>
<dbReference type="InterPro" id="IPR043129">
    <property type="entry name" value="ATPase_NBD"/>
</dbReference>
<dbReference type="PIRSF" id="PIRSF000538">
    <property type="entry name" value="GlpK"/>
    <property type="match status" value="1"/>
</dbReference>
<dbReference type="InterPro" id="IPR018485">
    <property type="entry name" value="FGGY_C"/>
</dbReference>
<accession>A0ABQ3YU20</accession>
<evidence type="ECO:0000256" key="7">
    <source>
        <dbReference type="RuleBase" id="RU003733"/>
    </source>
</evidence>
<feature type="domain" description="Carbohydrate kinase FGGY N-terminal" evidence="8">
    <location>
        <begin position="182"/>
        <end position="268"/>
    </location>
</feature>
<dbReference type="RefSeq" id="WP_203726698.1">
    <property type="nucleotide sequence ID" value="NZ_BAAATX010000063.1"/>
</dbReference>
<organism evidence="10 11">
    <name type="scientific">Paractinoplanes durhamensis</name>
    <dbReference type="NCBI Taxonomy" id="113563"/>
    <lineage>
        <taxon>Bacteria</taxon>
        <taxon>Bacillati</taxon>
        <taxon>Actinomycetota</taxon>
        <taxon>Actinomycetes</taxon>
        <taxon>Micromonosporales</taxon>
        <taxon>Micromonosporaceae</taxon>
        <taxon>Paractinoplanes</taxon>
    </lineage>
</organism>
<comment type="similarity">
    <text evidence="1 7">Belongs to the FGGY kinase family.</text>
</comment>
<keyword evidence="5" id="KW-0067">ATP-binding</keyword>